<evidence type="ECO:0000313" key="12">
    <source>
        <dbReference type="EMBL" id="SBT20511.1"/>
    </source>
</evidence>
<dbReference type="EMBL" id="FLRA01000003">
    <property type="protein sequence ID" value="SBT16795.1"/>
    <property type="molecule type" value="Genomic_DNA"/>
</dbReference>
<dbReference type="AlphaFoldDB" id="A0A1C3JNR7"/>
<protein>
    <submittedName>
        <fullName evidence="11">Methyl-accepting chemotaxis protein CtpH</fullName>
    </submittedName>
</protein>
<dbReference type="PROSITE" id="PS50885">
    <property type="entry name" value="HAMP"/>
    <property type="match status" value="1"/>
</dbReference>
<dbReference type="InterPro" id="IPR004089">
    <property type="entry name" value="MCPsignal_dom"/>
</dbReference>
<keyword evidence="13" id="KW-1185">Reference proteome</keyword>
<evidence type="ECO:0000256" key="5">
    <source>
        <dbReference type="ARBA" id="ARBA00023224"/>
    </source>
</evidence>
<dbReference type="Pfam" id="PF08376">
    <property type="entry name" value="NIT"/>
    <property type="match status" value="1"/>
</dbReference>
<dbReference type="InterPro" id="IPR003660">
    <property type="entry name" value="HAMP_dom"/>
</dbReference>
<keyword evidence="4 8" id="KW-0472">Membrane</keyword>
<evidence type="ECO:0000256" key="6">
    <source>
        <dbReference type="ARBA" id="ARBA00029447"/>
    </source>
</evidence>
<feature type="transmembrane region" description="Helical" evidence="8">
    <location>
        <begin position="307"/>
        <end position="329"/>
    </location>
</feature>
<evidence type="ECO:0000256" key="1">
    <source>
        <dbReference type="ARBA" id="ARBA00004141"/>
    </source>
</evidence>
<gene>
    <name evidence="11" type="primary">ctpH_1</name>
    <name evidence="12" type="synonym">ctpH_3</name>
    <name evidence="11" type="ORF">MGA5115_00879</name>
    <name evidence="12" type="ORF">MGA5116_01097</name>
</gene>
<dbReference type="GO" id="GO:0016020">
    <property type="term" value="C:membrane"/>
    <property type="evidence" value="ECO:0007669"/>
    <property type="project" value="UniProtKB-SubCell"/>
</dbReference>
<reference evidence="12 13" key="1">
    <citation type="submission" date="2016-06" db="EMBL/GenBank/DDBJ databases">
        <authorList>
            <person name="Rodrigo-Torres L."/>
            <person name="Arahal D.R."/>
        </authorList>
    </citation>
    <scope>NUCLEOTIDE SEQUENCE [LARGE SCALE GENOMIC DNA]</scope>
    <source>
        <strain evidence="12 13">CECT 5116</strain>
    </source>
</reference>
<evidence type="ECO:0000256" key="7">
    <source>
        <dbReference type="PROSITE-ProRule" id="PRU00284"/>
    </source>
</evidence>
<name>A0A1C3JNR7_9GAMM</name>
<feature type="domain" description="Methyl-accepting transducer" evidence="9">
    <location>
        <begin position="388"/>
        <end position="624"/>
    </location>
</feature>
<comment type="similarity">
    <text evidence="6">Belongs to the methyl-accepting chemotaxis (MCP) protein family.</text>
</comment>
<evidence type="ECO:0000259" key="10">
    <source>
        <dbReference type="PROSITE" id="PS50885"/>
    </source>
</evidence>
<dbReference type="FunFam" id="1.10.287.950:FF:000001">
    <property type="entry name" value="Methyl-accepting chemotaxis sensory transducer"/>
    <property type="match status" value="1"/>
</dbReference>
<dbReference type="SMART" id="SM00283">
    <property type="entry name" value="MA"/>
    <property type="match status" value="1"/>
</dbReference>
<keyword evidence="2 8" id="KW-0812">Transmembrane</keyword>
<dbReference type="PROSITE" id="PS50111">
    <property type="entry name" value="CHEMOTAXIS_TRANSDUC_2"/>
    <property type="match status" value="1"/>
</dbReference>
<dbReference type="Proteomes" id="UP000092840">
    <property type="component" value="Unassembled WGS sequence"/>
</dbReference>
<dbReference type="RefSeq" id="WP_067032425.1">
    <property type="nucleotide sequence ID" value="NZ_FLRA01000003.1"/>
</dbReference>
<organism evidence="11 14">
    <name type="scientific">Marinomonas gallaica</name>
    <dbReference type="NCBI Taxonomy" id="1806667"/>
    <lineage>
        <taxon>Bacteria</taxon>
        <taxon>Pseudomonadati</taxon>
        <taxon>Pseudomonadota</taxon>
        <taxon>Gammaproteobacteria</taxon>
        <taxon>Oceanospirillales</taxon>
        <taxon>Oceanospirillaceae</taxon>
        <taxon>Marinomonas</taxon>
    </lineage>
</organism>
<evidence type="ECO:0000256" key="4">
    <source>
        <dbReference type="ARBA" id="ARBA00023136"/>
    </source>
</evidence>
<evidence type="ECO:0000256" key="3">
    <source>
        <dbReference type="ARBA" id="ARBA00022989"/>
    </source>
</evidence>
<proteinExistence type="inferred from homology"/>
<accession>A0A1C3JNR7</accession>
<dbReference type="SUPFAM" id="SSF58104">
    <property type="entry name" value="Methyl-accepting chemotaxis protein (MCP) signaling domain"/>
    <property type="match status" value="1"/>
</dbReference>
<evidence type="ECO:0000313" key="11">
    <source>
        <dbReference type="EMBL" id="SBT16795.1"/>
    </source>
</evidence>
<dbReference type="PANTHER" id="PTHR32089">
    <property type="entry name" value="METHYL-ACCEPTING CHEMOTAXIS PROTEIN MCPB"/>
    <property type="match status" value="1"/>
</dbReference>
<dbReference type="Pfam" id="PF00015">
    <property type="entry name" value="MCPsignal"/>
    <property type="match status" value="1"/>
</dbReference>
<reference evidence="11 14" key="2">
    <citation type="submission" date="2016-06" db="EMBL/GenBank/DDBJ databases">
        <authorList>
            <person name="Kjaerup R.B."/>
            <person name="Dalgaard T.S."/>
            <person name="Juul-Madsen H.R."/>
        </authorList>
    </citation>
    <scope>NUCLEOTIDE SEQUENCE [LARGE SCALE GENOMIC DNA]</scope>
    <source>
        <strain evidence="11 14">CECT 5115</strain>
    </source>
</reference>
<feature type="transmembrane region" description="Helical" evidence="8">
    <location>
        <begin position="12"/>
        <end position="34"/>
    </location>
</feature>
<feature type="domain" description="HAMP" evidence="10">
    <location>
        <begin position="330"/>
        <end position="383"/>
    </location>
</feature>
<dbReference type="Gene3D" id="1.10.287.950">
    <property type="entry name" value="Methyl-accepting chemotaxis protein"/>
    <property type="match status" value="1"/>
</dbReference>
<dbReference type="InterPro" id="IPR013587">
    <property type="entry name" value="Nitrate/nitrite_sensing"/>
</dbReference>
<evidence type="ECO:0000256" key="2">
    <source>
        <dbReference type="ARBA" id="ARBA00022692"/>
    </source>
</evidence>
<evidence type="ECO:0000259" key="9">
    <source>
        <dbReference type="PROSITE" id="PS50111"/>
    </source>
</evidence>
<dbReference type="GO" id="GO:0007165">
    <property type="term" value="P:signal transduction"/>
    <property type="evidence" value="ECO:0007669"/>
    <property type="project" value="UniProtKB-KW"/>
</dbReference>
<dbReference type="EMBL" id="FLRB01000006">
    <property type="protein sequence ID" value="SBT20511.1"/>
    <property type="molecule type" value="Genomic_DNA"/>
</dbReference>
<comment type="subcellular location">
    <subcellularLocation>
        <location evidence="1">Membrane</location>
        <topology evidence="1">Multi-pass membrane protein</topology>
    </subcellularLocation>
</comment>
<dbReference type="GO" id="GO:0006935">
    <property type="term" value="P:chemotaxis"/>
    <property type="evidence" value="ECO:0007669"/>
    <property type="project" value="UniProtKB-ARBA"/>
</dbReference>
<dbReference type="Proteomes" id="UP000092871">
    <property type="component" value="Unassembled WGS sequence"/>
</dbReference>
<evidence type="ECO:0000256" key="8">
    <source>
        <dbReference type="SAM" id="Phobius"/>
    </source>
</evidence>
<keyword evidence="5 7" id="KW-0807">Transducer</keyword>
<evidence type="ECO:0000313" key="14">
    <source>
        <dbReference type="Proteomes" id="UP000092871"/>
    </source>
</evidence>
<dbReference type="PANTHER" id="PTHR32089:SF119">
    <property type="entry name" value="METHYL-ACCEPTING CHEMOTAXIS PROTEIN CTPL"/>
    <property type="match status" value="1"/>
</dbReference>
<dbReference type="CDD" id="cd11386">
    <property type="entry name" value="MCP_signal"/>
    <property type="match status" value="1"/>
</dbReference>
<sequence>MFKNLKVSNAIALVGFVPLLLVVILAFFLGSSLMNSIRDTQKANDIVHLTERLDAIAHNFAVERGLTAGFLGSNGEQGKDKILKQRSVADQAEQSLRNLSADDFHALTQSEINTLIQPTLALLNNKSSVRNKVDSLSTDNGAFAFYSDLNASALRAIQRGINQVTSPKITQALSSRLSLLWMKERIGQYRGALNGVFAAGSVSERRFVQVSSFIADESVWESYFNDVATPERRRQLESLKSQSEWKSVQQVLSGFMNTSDLQAVQGPDNWFALATAKIGLVKGLSDEIGSTVDDIADAQESRDVTTFTLVVIAILVVGLLVLLLTISVIRSVSSRVAMVHNALSSVGDKKDFTVNLEVNSKDELGHIMHELNLHLGHLSSTFGMLAQKSQESNSSMDGLIVQAKEAAAETQDQLARTDQIAAAIEEMSLTSGTISADMQAAAKATETIQSRASEGRAGMHSIQSSIETLSREVTGGFDSVQQVTNQTEQIASILQTIESIAEQTNLLALNAAIEAARAGEQGRGFAVVADEVRSLAQRTQDSTEEIRSMIETLISSSKNALSSMESCSSMATNTASEVINNAEMIESLLESVDEINMTIERVATASEEQSQVTEDINRNVQMVRDRSSHITETVNLTESEARQTQDRFDAVLKELQSYRLR</sequence>
<keyword evidence="3 8" id="KW-1133">Transmembrane helix</keyword>
<evidence type="ECO:0000313" key="13">
    <source>
        <dbReference type="Proteomes" id="UP000092840"/>
    </source>
</evidence>